<dbReference type="CDD" id="cd02440">
    <property type="entry name" value="AdoMet_MTases"/>
    <property type="match status" value="1"/>
</dbReference>
<feature type="transmembrane region" description="Helical" evidence="1">
    <location>
        <begin position="37"/>
        <end position="56"/>
    </location>
</feature>
<keyword evidence="3" id="KW-0808">Transferase</keyword>
<keyword evidence="4" id="KW-1185">Reference proteome</keyword>
<keyword evidence="1" id="KW-1133">Transmembrane helix</keyword>
<reference evidence="3 4" key="1">
    <citation type="submission" date="2020-03" db="EMBL/GenBank/DDBJ databases">
        <authorList>
            <person name="Zhang Z."/>
            <person name="Guo Z."/>
            <person name="Hou Q."/>
            <person name="Shen X."/>
        </authorList>
    </citation>
    <scope>NUCLEOTIDE SEQUENCE [LARGE SCALE GENOMIC DNA]</scope>
    <source>
        <strain evidence="3 4">HBUAS51329</strain>
    </source>
</reference>
<name>A0ABX1L4Y1_9LACO</name>
<gene>
    <name evidence="3" type="ORF">HEQ44_07805</name>
</gene>
<dbReference type="InterPro" id="IPR029063">
    <property type="entry name" value="SAM-dependent_MTases_sf"/>
</dbReference>
<feature type="transmembrane region" description="Helical" evidence="1">
    <location>
        <begin position="12"/>
        <end position="31"/>
    </location>
</feature>
<proteinExistence type="predicted"/>
<evidence type="ECO:0000259" key="2">
    <source>
        <dbReference type="Pfam" id="PF08241"/>
    </source>
</evidence>
<organism evidence="3 4">
    <name type="scientific">Levilactobacillus tujiorum</name>
    <dbReference type="NCBI Taxonomy" id="2912243"/>
    <lineage>
        <taxon>Bacteria</taxon>
        <taxon>Bacillati</taxon>
        <taxon>Bacillota</taxon>
        <taxon>Bacilli</taxon>
        <taxon>Lactobacillales</taxon>
        <taxon>Lactobacillaceae</taxon>
        <taxon>Levilactobacillus</taxon>
    </lineage>
</organism>
<dbReference type="Gene3D" id="3.40.50.150">
    <property type="entry name" value="Vaccinia Virus protein VP39"/>
    <property type="match status" value="1"/>
</dbReference>
<dbReference type="PANTHER" id="PTHR45277:SF1">
    <property type="entry name" value="EXPRESSED PROTEIN"/>
    <property type="match status" value="1"/>
</dbReference>
<keyword evidence="1" id="KW-0812">Transmembrane</keyword>
<sequence length="240" mass="26441">MMAKVKTGIDAPAVPISYELVGLVFLVNAAFTKPDQGRMGIILVGLLCIIAGLVFLRTSLIGKQRIWQKLLDDVGVAPDSQALDLGCGHGAVLNQVAQRLTLPGTVTGVDLWRSRDQSKNSLAVTRANLKVWGVSDRTSLVTADMTDLPLTAEKYDLVTTSFALHNIKPAAQRKQALREATRVLKSQGALLIVDTGHHRHEYQQVLEKLDCHIVRVRRLGINGWWTGPWMASYELWAVKN</sequence>
<accession>A0ABX1L4Y1</accession>
<dbReference type="PANTHER" id="PTHR45277">
    <property type="entry name" value="EXPRESSED PROTEIN"/>
    <property type="match status" value="1"/>
</dbReference>
<dbReference type="SUPFAM" id="SSF53335">
    <property type="entry name" value="S-adenosyl-L-methionine-dependent methyltransferases"/>
    <property type="match status" value="1"/>
</dbReference>
<comment type="caution">
    <text evidence="3">The sequence shown here is derived from an EMBL/GenBank/DDBJ whole genome shotgun (WGS) entry which is preliminary data.</text>
</comment>
<dbReference type="EMBL" id="JAAVSD010000020">
    <property type="protein sequence ID" value="NLR30087.1"/>
    <property type="molecule type" value="Genomic_DNA"/>
</dbReference>
<dbReference type="GO" id="GO:0032259">
    <property type="term" value="P:methylation"/>
    <property type="evidence" value="ECO:0007669"/>
    <property type="project" value="UniProtKB-KW"/>
</dbReference>
<protein>
    <submittedName>
        <fullName evidence="3">Class I SAM-dependent methyltransferase</fullName>
    </submittedName>
</protein>
<keyword evidence="1" id="KW-0472">Membrane</keyword>
<feature type="domain" description="Methyltransferase type 11" evidence="2">
    <location>
        <begin position="83"/>
        <end position="192"/>
    </location>
</feature>
<evidence type="ECO:0000256" key="1">
    <source>
        <dbReference type="SAM" id="Phobius"/>
    </source>
</evidence>
<keyword evidence="3" id="KW-0489">Methyltransferase</keyword>
<evidence type="ECO:0000313" key="3">
    <source>
        <dbReference type="EMBL" id="NLR30087.1"/>
    </source>
</evidence>
<dbReference type="Pfam" id="PF08241">
    <property type="entry name" value="Methyltransf_11"/>
    <property type="match status" value="1"/>
</dbReference>
<dbReference type="GO" id="GO:0008168">
    <property type="term" value="F:methyltransferase activity"/>
    <property type="evidence" value="ECO:0007669"/>
    <property type="project" value="UniProtKB-KW"/>
</dbReference>
<dbReference type="InterPro" id="IPR013216">
    <property type="entry name" value="Methyltransf_11"/>
</dbReference>
<evidence type="ECO:0000313" key="4">
    <source>
        <dbReference type="Proteomes" id="UP000707477"/>
    </source>
</evidence>
<dbReference type="Proteomes" id="UP000707477">
    <property type="component" value="Unassembled WGS sequence"/>
</dbReference>